<keyword evidence="2 3" id="KW-0732">Signal</keyword>
<reference evidence="6" key="2">
    <citation type="journal article" date="2022" name="Microbiol. Resour. Announc.">
        <title>Genome Sequence of Cupriavidus campinensis Strain G5, a Member of a Bacterial Consortium Capable of Polyethylene Degradation.</title>
        <authorList>
            <person name="Schneider B."/>
            <person name="Pfeiffer F."/>
            <person name="Dyall-Smith M."/>
            <person name="Kunte H.J."/>
        </authorList>
    </citation>
    <scope>NUCLEOTIDE SEQUENCE</scope>
    <source>
        <strain evidence="6">G5</strain>
    </source>
</reference>
<dbReference type="Proteomes" id="UP000318943">
    <property type="component" value="Unassembled WGS sequence"/>
</dbReference>
<evidence type="ECO:0000259" key="4">
    <source>
        <dbReference type="Pfam" id="PF13458"/>
    </source>
</evidence>
<dbReference type="PANTHER" id="PTHR30483">
    <property type="entry name" value="LEUCINE-SPECIFIC-BINDING PROTEIN"/>
    <property type="match status" value="1"/>
</dbReference>
<feature type="domain" description="Leucine-binding protein" evidence="4">
    <location>
        <begin position="37"/>
        <end position="389"/>
    </location>
</feature>
<organism evidence="6 8">
    <name type="scientific">Cupriavidus campinensis</name>
    <dbReference type="NCBI Taxonomy" id="151783"/>
    <lineage>
        <taxon>Bacteria</taxon>
        <taxon>Pseudomonadati</taxon>
        <taxon>Pseudomonadota</taxon>
        <taxon>Betaproteobacteria</taxon>
        <taxon>Burkholderiales</taxon>
        <taxon>Burkholderiaceae</taxon>
        <taxon>Cupriavidus</taxon>
    </lineage>
</organism>
<dbReference type="InterPro" id="IPR028081">
    <property type="entry name" value="Leu-bd"/>
</dbReference>
<name>A0AAE9I4U7_9BURK</name>
<dbReference type="Pfam" id="PF13458">
    <property type="entry name" value="Peripla_BP_6"/>
    <property type="match status" value="1"/>
</dbReference>
<keyword evidence="7" id="KW-1185">Reference proteome</keyword>
<dbReference type="Gene3D" id="3.40.50.2300">
    <property type="match status" value="2"/>
</dbReference>
<dbReference type="EMBL" id="CP097330">
    <property type="protein sequence ID" value="URF05110.1"/>
    <property type="molecule type" value="Genomic_DNA"/>
</dbReference>
<evidence type="ECO:0000256" key="3">
    <source>
        <dbReference type="SAM" id="SignalP"/>
    </source>
</evidence>
<dbReference type="InterPro" id="IPR051010">
    <property type="entry name" value="BCAA_transport"/>
</dbReference>
<accession>A0AAE9I4U7</accession>
<reference evidence="6" key="3">
    <citation type="submission" date="2022-05" db="EMBL/GenBank/DDBJ databases">
        <authorList>
            <person name="Kunte H.-J."/>
        </authorList>
    </citation>
    <scope>NUCLEOTIDE SEQUENCE</scope>
    <source>
        <strain evidence="6">G5</strain>
    </source>
</reference>
<dbReference type="AlphaFoldDB" id="A0AAE9I4U7"/>
<evidence type="ECO:0000313" key="5">
    <source>
        <dbReference type="EMBL" id="TSP10200.1"/>
    </source>
</evidence>
<evidence type="ECO:0000313" key="7">
    <source>
        <dbReference type="Proteomes" id="UP000318943"/>
    </source>
</evidence>
<dbReference type="Proteomes" id="UP001056132">
    <property type="component" value="Chromosome 1"/>
</dbReference>
<dbReference type="EMBL" id="VCIZ01000017">
    <property type="protein sequence ID" value="TSP10200.1"/>
    <property type="molecule type" value="Genomic_DNA"/>
</dbReference>
<dbReference type="KEGG" id="ccam:M5D45_04560"/>
<protein>
    <submittedName>
        <fullName evidence="6">Branched-chain amino acid ABC transporter substrate-binding protein</fullName>
    </submittedName>
</protein>
<evidence type="ECO:0000256" key="2">
    <source>
        <dbReference type="ARBA" id="ARBA00022729"/>
    </source>
</evidence>
<dbReference type="RefSeq" id="WP_144201573.1">
    <property type="nucleotide sequence ID" value="NZ_CAJPVH010000035.1"/>
</dbReference>
<evidence type="ECO:0000313" key="8">
    <source>
        <dbReference type="Proteomes" id="UP001056132"/>
    </source>
</evidence>
<feature type="chain" id="PRO_5042188848" evidence="3">
    <location>
        <begin position="31"/>
        <end position="430"/>
    </location>
</feature>
<proteinExistence type="inferred from homology"/>
<dbReference type="InterPro" id="IPR028082">
    <property type="entry name" value="Peripla_BP_I"/>
</dbReference>
<reference evidence="5 7" key="1">
    <citation type="submission" date="2019-05" db="EMBL/GenBank/DDBJ databases">
        <title>Whole genome sequence analysis of Cupriavidus campinensis S14E4C strain.</title>
        <authorList>
            <person name="Abbaszade G."/>
            <person name="Szabo A."/>
            <person name="Toumi M."/>
            <person name="Toth E."/>
        </authorList>
    </citation>
    <scope>NUCLEOTIDE SEQUENCE [LARGE SCALE GENOMIC DNA]</scope>
    <source>
        <strain evidence="5 7">S14E4C</strain>
    </source>
</reference>
<dbReference type="CDD" id="cd06329">
    <property type="entry name" value="PBP1_SBP-like"/>
    <property type="match status" value="1"/>
</dbReference>
<comment type="similarity">
    <text evidence="1">Belongs to the leucine-binding protein family.</text>
</comment>
<gene>
    <name evidence="5" type="ORF">FGG12_23555</name>
    <name evidence="6" type="ORF">M5D45_04560</name>
</gene>
<dbReference type="PANTHER" id="PTHR30483:SF37">
    <property type="entry name" value="ABC TRANSPORTER SUBSTRATE-BINDING PROTEIN"/>
    <property type="match status" value="1"/>
</dbReference>
<evidence type="ECO:0000313" key="6">
    <source>
        <dbReference type="EMBL" id="URF05110.1"/>
    </source>
</evidence>
<evidence type="ECO:0000256" key="1">
    <source>
        <dbReference type="ARBA" id="ARBA00010062"/>
    </source>
</evidence>
<dbReference type="SUPFAM" id="SSF53822">
    <property type="entry name" value="Periplasmic binding protein-like I"/>
    <property type="match status" value="1"/>
</dbReference>
<sequence length="430" mass="46753">MSGAEKGWRRGPWCAWLAATLLCLAGSAHAQGEAGAPIRLGMIEGLSGPFANAGDAVARNLRIAIDRVNARGGVKTAEGARPLELVTFDSKGNVDESLIQFRALVDKRIPFVLQGNSSAVAGALVAAINRHNMRQPEARVLFLNYSAVDPALTNENCSFWHFRFDASSDMRMQALTEAIRGEHTVRKVYLIDQDYSFGHQVAKSAREMLAAKRPDIQIVGDEFHPIGKIKDFAPYIAKIKASGADAVITGNWGNDLTLMVKAAREGGLGARFYTFYGNGLGAPAAMGDAGVGRVLAVAEWHPNVGGAASDAFYQAFRTRYPEPRDDYVHLRMQMMVEMLARAITQAGSTDAVKVALALENMRFTNDFHDATVRADDHQVLQPLYVSVMAKQGGDVRFDNEGSGYGFRTVKKLKTAQTTLPTTCRMERPAS</sequence>
<feature type="signal peptide" evidence="3">
    <location>
        <begin position="1"/>
        <end position="30"/>
    </location>
</feature>